<reference evidence="1 2" key="1">
    <citation type="submission" date="2017-01" db="EMBL/GenBank/DDBJ databases">
        <authorList>
            <person name="Mah S.A."/>
            <person name="Swanson W.J."/>
            <person name="Moy G.W."/>
            <person name="Vacquier V.D."/>
        </authorList>
    </citation>
    <scope>NUCLEOTIDE SEQUENCE [LARGE SCALE GENOMIC DNA]</scope>
    <source>
        <strain evidence="1 2">CPCC 203464</strain>
    </source>
</reference>
<protein>
    <recommendedName>
        <fullName evidence="3">ParB-like nuclease domain-containing protein</fullName>
    </recommendedName>
</protein>
<evidence type="ECO:0000313" key="1">
    <source>
        <dbReference type="EMBL" id="SIS11601.1"/>
    </source>
</evidence>
<proteinExistence type="predicted"/>
<dbReference type="STRING" id="1344003.SAMN05445060_2750"/>
<keyword evidence="2" id="KW-1185">Reference proteome</keyword>
<dbReference type="EMBL" id="FTNT01000008">
    <property type="protein sequence ID" value="SIS11601.1"/>
    <property type="molecule type" value="Genomic_DNA"/>
</dbReference>
<evidence type="ECO:0008006" key="3">
    <source>
        <dbReference type="Google" id="ProtNLM"/>
    </source>
</evidence>
<organism evidence="1 2">
    <name type="scientific">Williamsia sterculiae</name>
    <dbReference type="NCBI Taxonomy" id="1344003"/>
    <lineage>
        <taxon>Bacteria</taxon>
        <taxon>Bacillati</taxon>
        <taxon>Actinomycetota</taxon>
        <taxon>Actinomycetes</taxon>
        <taxon>Mycobacteriales</taxon>
        <taxon>Nocardiaceae</taxon>
        <taxon>Williamsia</taxon>
    </lineage>
</organism>
<dbReference type="AlphaFoldDB" id="A0A1N7GG98"/>
<gene>
    <name evidence="1" type="ORF">SAMN05445060_2750</name>
</gene>
<name>A0A1N7GG98_9NOCA</name>
<dbReference type="RefSeq" id="WP_143690369.1">
    <property type="nucleotide sequence ID" value="NZ_FTNT01000008.1"/>
</dbReference>
<evidence type="ECO:0000313" key="2">
    <source>
        <dbReference type="Proteomes" id="UP000186218"/>
    </source>
</evidence>
<dbReference type="Proteomes" id="UP000186218">
    <property type="component" value="Unassembled WGS sequence"/>
</dbReference>
<accession>A0A1N7GG98</accession>
<dbReference type="OrthoDB" id="1273118at2"/>
<sequence length="192" mass="21580">MTQFTIHNLKGTETLDYRKIKPLQGNLKDLRKVNYDKLKNSLLDNGFTFPGLVWKDPQGQCWALDMHQRLRVMNREDMNDNGSYEIPVVYIPARNKQEAKKKILLATSQYGTITQEGFDEFTADLPEFEYKDTNFDALAFGTSNEAASDTDSTPAPQPTITVKFDSIENLDAALDDIREVAEPAGGKVVVNG</sequence>